<dbReference type="AlphaFoldDB" id="A0A7J6X0W0"/>
<protein>
    <submittedName>
        <fullName evidence="1">Uncharacterized protein</fullName>
    </submittedName>
</protein>
<keyword evidence="2" id="KW-1185">Reference proteome</keyword>
<gene>
    <name evidence="1" type="ORF">FRX31_007089</name>
</gene>
<name>A0A7J6X0W0_THATH</name>
<comment type="caution">
    <text evidence="1">The sequence shown here is derived from an EMBL/GenBank/DDBJ whole genome shotgun (WGS) entry which is preliminary data.</text>
</comment>
<proteinExistence type="predicted"/>
<reference evidence="1 2" key="1">
    <citation type="submission" date="2020-06" db="EMBL/GenBank/DDBJ databases">
        <title>Transcriptomic and genomic resources for Thalictrum thalictroides and T. hernandezii: Facilitating candidate gene discovery in an emerging model plant lineage.</title>
        <authorList>
            <person name="Arias T."/>
            <person name="Riano-Pachon D.M."/>
            <person name="Di Stilio V.S."/>
        </authorList>
    </citation>
    <scope>NUCLEOTIDE SEQUENCE [LARGE SCALE GENOMIC DNA]</scope>
    <source>
        <strain evidence="2">cv. WT478/WT964</strain>
        <tissue evidence="1">Leaves</tissue>
    </source>
</reference>
<accession>A0A7J6X0W0</accession>
<dbReference type="Proteomes" id="UP000554482">
    <property type="component" value="Unassembled WGS sequence"/>
</dbReference>
<evidence type="ECO:0000313" key="2">
    <source>
        <dbReference type="Proteomes" id="UP000554482"/>
    </source>
</evidence>
<dbReference type="EMBL" id="JABWDY010006955">
    <property type="protein sequence ID" value="KAF5203324.1"/>
    <property type="molecule type" value="Genomic_DNA"/>
</dbReference>
<evidence type="ECO:0000313" key="1">
    <source>
        <dbReference type="EMBL" id="KAF5203324.1"/>
    </source>
</evidence>
<sequence>MTWLDSVASFFSMTERQGFFEVDWTHRRCMESKYEDPVEAKRNAEERFRNYIQVLKESGLPIDENFEEEERKYFLRTVDISTRELDQQLEMLVGPKPVLVKLLEKARNVVKMINVSSSKEGNSY</sequence>
<organism evidence="1 2">
    <name type="scientific">Thalictrum thalictroides</name>
    <name type="common">Rue-anemone</name>
    <name type="synonym">Anemone thalictroides</name>
    <dbReference type="NCBI Taxonomy" id="46969"/>
    <lineage>
        <taxon>Eukaryota</taxon>
        <taxon>Viridiplantae</taxon>
        <taxon>Streptophyta</taxon>
        <taxon>Embryophyta</taxon>
        <taxon>Tracheophyta</taxon>
        <taxon>Spermatophyta</taxon>
        <taxon>Magnoliopsida</taxon>
        <taxon>Ranunculales</taxon>
        <taxon>Ranunculaceae</taxon>
        <taxon>Thalictroideae</taxon>
        <taxon>Thalictrum</taxon>
    </lineage>
</organism>